<keyword evidence="1" id="KW-1133">Transmembrane helix</keyword>
<dbReference type="PROSITE" id="PS51257">
    <property type="entry name" value="PROKAR_LIPOPROTEIN"/>
    <property type="match status" value="1"/>
</dbReference>
<feature type="transmembrane region" description="Helical" evidence="1">
    <location>
        <begin position="12"/>
        <end position="33"/>
    </location>
</feature>
<proteinExistence type="predicted"/>
<reference evidence="2" key="1">
    <citation type="submission" date="2019-01" db="EMBL/GenBank/DDBJ databases">
        <title>Draft genome sequences of three monokaryotic isolates of the white-rot basidiomycete fungus Dichomitus squalens.</title>
        <authorList>
            <consortium name="DOE Joint Genome Institute"/>
            <person name="Lopez S.C."/>
            <person name="Andreopoulos B."/>
            <person name="Pangilinan J."/>
            <person name="Lipzen A."/>
            <person name="Riley R."/>
            <person name="Ahrendt S."/>
            <person name="Ng V."/>
            <person name="Barry K."/>
            <person name="Daum C."/>
            <person name="Grigoriev I.V."/>
            <person name="Hilden K.S."/>
            <person name="Makela M.R."/>
            <person name="de Vries R.P."/>
        </authorList>
    </citation>
    <scope>NUCLEOTIDE SEQUENCE [LARGE SCALE GENOMIC DNA]</scope>
    <source>
        <strain evidence="2">OM18370.1</strain>
    </source>
</reference>
<dbReference type="Proteomes" id="UP000292957">
    <property type="component" value="Unassembled WGS sequence"/>
</dbReference>
<evidence type="ECO:0000256" key="1">
    <source>
        <dbReference type="SAM" id="Phobius"/>
    </source>
</evidence>
<organism evidence="2">
    <name type="scientific">Dichomitus squalens</name>
    <dbReference type="NCBI Taxonomy" id="114155"/>
    <lineage>
        <taxon>Eukaryota</taxon>
        <taxon>Fungi</taxon>
        <taxon>Dikarya</taxon>
        <taxon>Basidiomycota</taxon>
        <taxon>Agaricomycotina</taxon>
        <taxon>Agaricomycetes</taxon>
        <taxon>Polyporales</taxon>
        <taxon>Polyporaceae</taxon>
        <taxon>Dichomitus</taxon>
    </lineage>
</organism>
<keyword evidence="1" id="KW-0472">Membrane</keyword>
<gene>
    <name evidence="2" type="ORF">BD311DRAFT_753533</name>
</gene>
<protein>
    <submittedName>
        <fullName evidence="2">Uncharacterized protein</fullName>
    </submittedName>
</protein>
<evidence type="ECO:0000313" key="2">
    <source>
        <dbReference type="EMBL" id="TBU30955.1"/>
    </source>
</evidence>
<name>A0A4Q9MTH9_9APHY</name>
<dbReference type="AlphaFoldDB" id="A0A4Q9MTH9"/>
<keyword evidence="1" id="KW-0812">Transmembrane</keyword>
<dbReference type="EMBL" id="ML143402">
    <property type="protein sequence ID" value="TBU30955.1"/>
    <property type="molecule type" value="Genomic_DNA"/>
</dbReference>
<accession>A0A4Q9MTH9</accession>
<sequence length="256" mass="29469">MSCSRHVHVHVFWVSSCIVLSSVCFAVTLFTYYTPAFTHPKPIHSHRYCYTTPTSAFPRNREQCKILFTLHSHSNVVIGMFCIEIYIRTCACTYSHSPFYSTCSFRDAFLWRSADLLGSELESRKCAFRASETHSTEIDALQQRRRSDQPNQFYSPSFLSQYQLAVDCHKTMLFVQRIWKSSYRTCALLPVTSGSRPSIPTRLPVASSTFGQTIVNHGKVHHPLFFDPQERHRSRRYALTPLCAHASARNLQFRAV</sequence>